<dbReference type="EMBL" id="MN740841">
    <property type="protein sequence ID" value="QHU14534.1"/>
    <property type="molecule type" value="Genomic_DNA"/>
</dbReference>
<accession>A0A6C0KE85</accession>
<reference evidence="1" key="1">
    <citation type="journal article" date="2020" name="Nature">
        <title>Giant virus diversity and host interactions through global metagenomics.</title>
        <authorList>
            <person name="Schulz F."/>
            <person name="Roux S."/>
            <person name="Paez-Espino D."/>
            <person name="Jungbluth S."/>
            <person name="Walsh D.A."/>
            <person name="Denef V.J."/>
            <person name="McMahon K.D."/>
            <person name="Konstantinidis K.T."/>
            <person name="Eloe-Fadrosh E.A."/>
            <person name="Kyrpides N.C."/>
            <person name="Woyke T."/>
        </authorList>
    </citation>
    <scope>NUCLEOTIDE SEQUENCE</scope>
    <source>
        <strain evidence="1">GVMAG-S-1102113-118</strain>
    </source>
</reference>
<organism evidence="1">
    <name type="scientific">viral metagenome</name>
    <dbReference type="NCBI Taxonomy" id="1070528"/>
    <lineage>
        <taxon>unclassified sequences</taxon>
        <taxon>metagenomes</taxon>
        <taxon>organismal metagenomes</taxon>
    </lineage>
</organism>
<protein>
    <submittedName>
        <fullName evidence="1">Uncharacterized protein</fullName>
    </submittedName>
</protein>
<dbReference type="AlphaFoldDB" id="A0A6C0KE85"/>
<sequence length="59" mass="6754">MDNMIRILDSEIATVSGFPPAILDLPGDTPTVRMLNRMLIIEERSIAVRTKGRRKIRFK</sequence>
<proteinExistence type="predicted"/>
<name>A0A6C0KE85_9ZZZZ</name>
<evidence type="ECO:0000313" key="1">
    <source>
        <dbReference type="EMBL" id="QHU14534.1"/>
    </source>
</evidence>